<evidence type="ECO:0000313" key="3">
    <source>
        <dbReference type="Proteomes" id="UP001316803"/>
    </source>
</evidence>
<evidence type="ECO:0000256" key="1">
    <source>
        <dbReference type="SAM" id="Phobius"/>
    </source>
</evidence>
<organism evidence="2 3">
    <name type="scientific">Knufia fluminis</name>
    <dbReference type="NCBI Taxonomy" id="191047"/>
    <lineage>
        <taxon>Eukaryota</taxon>
        <taxon>Fungi</taxon>
        <taxon>Dikarya</taxon>
        <taxon>Ascomycota</taxon>
        <taxon>Pezizomycotina</taxon>
        <taxon>Eurotiomycetes</taxon>
        <taxon>Chaetothyriomycetidae</taxon>
        <taxon>Chaetothyriales</taxon>
        <taxon>Trichomeriaceae</taxon>
        <taxon>Knufia</taxon>
    </lineage>
</organism>
<sequence length="214" mass="24381">MAPAPASAQSRAQRNTPTVAVPLHIARRIIHDHQRIVSTHSRLIDSHQRIMARLPPHHWRDTVSAVLLGNLIFFLIFVFVTLKWDSLRFFLTAISNAWTRDAQHKLTMKLLGDMVKMPPVPAGMLLHLGMLSAVVSFASLFARRPLFVVICLVVLVAIVVGAEGRDMQGNTLWTGREYLANRYRENVKDGYLNFWAGYRENVKDGYLNLWRVDL</sequence>
<feature type="transmembrane region" description="Helical" evidence="1">
    <location>
        <begin position="146"/>
        <end position="162"/>
    </location>
</feature>
<reference evidence="2 3" key="1">
    <citation type="submission" date="2022-12" db="EMBL/GenBank/DDBJ databases">
        <title>Genomic features and morphological characterization of a novel Knufia sp. strain isolated from spacecraft assembly facility.</title>
        <authorList>
            <person name="Teixeira M."/>
            <person name="Chander A.M."/>
            <person name="Stajich J.E."/>
            <person name="Venkateswaran K."/>
        </authorList>
    </citation>
    <scope>NUCLEOTIDE SEQUENCE [LARGE SCALE GENOMIC DNA]</scope>
    <source>
        <strain evidence="2 3">FJI-L2-BK-P2</strain>
    </source>
</reference>
<name>A0AAN8I3Q8_9EURO</name>
<dbReference type="EMBL" id="JAKLMC020000043">
    <property type="protein sequence ID" value="KAK5948815.1"/>
    <property type="molecule type" value="Genomic_DNA"/>
</dbReference>
<feature type="transmembrane region" description="Helical" evidence="1">
    <location>
        <begin position="63"/>
        <end position="82"/>
    </location>
</feature>
<gene>
    <name evidence="2" type="ORF">OHC33_010239</name>
</gene>
<comment type="caution">
    <text evidence="2">The sequence shown here is derived from an EMBL/GenBank/DDBJ whole genome shotgun (WGS) entry which is preliminary data.</text>
</comment>
<dbReference type="Proteomes" id="UP001316803">
    <property type="component" value="Unassembled WGS sequence"/>
</dbReference>
<keyword evidence="1" id="KW-1133">Transmembrane helix</keyword>
<keyword evidence="1" id="KW-0812">Transmembrane</keyword>
<dbReference type="AlphaFoldDB" id="A0AAN8I3Q8"/>
<feature type="transmembrane region" description="Helical" evidence="1">
    <location>
        <begin position="120"/>
        <end position="140"/>
    </location>
</feature>
<keyword evidence="1" id="KW-0472">Membrane</keyword>
<accession>A0AAN8I3Q8</accession>
<proteinExistence type="predicted"/>
<keyword evidence="3" id="KW-1185">Reference proteome</keyword>
<protein>
    <submittedName>
        <fullName evidence="2">Uncharacterized protein</fullName>
    </submittedName>
</protein>
<evidence type="ECO:0000313" key="2">
    <source>
        <dbReference type="EMBL" id="KAK5948815.1"/>
    </source>
</evidence>